<dbReference type="Pfam" id="PF04294">
    <property type="entry name" value="VanW"/>
    <property type="match status" value="1"/>
</dbReference>
<dbReference type="Proteomes" id="UP000256869">
    <property type="component" value="Unassembled WGS sequence"/>
</dbReference>
<dbReference type="PANTHER" id="PTHR35788">
    <property type="entry name" value="EXPORTED PROTEIN-RELATED"/>
    <property type="match status" value="1"/>
</dbReference>
<dbReference type="EMBL" id="QRDY01000001">
    <property type="protein sequence ID" value="RED66291.1"/>
    <property type="molecule type" value="Genomic_DNA"/>
</dbReference>
<evidence type="ECO:0000313" key="2">
    <source>
        <dbReference type="EMBL" id="RED66291.1"/>
    </source>
</evidence>
<protein>
    <submittedName>
        <fullName evidence="2">Putative peptidoglycan binding protein</fullName>
    </submittedName>
</protein>
<comment type="caution">
    <text evidence="2">The sequence shown here is derived from an EMBL/GenBank/DDBJ whole genome shotgun (WGS) entry which is preliminary data.</text>
</comment>
<evidence type="ECO:0000313" key="3">
    <source>
        <dbReference type="Proteomes" id="UP000256869"/>
    </source>
</evidence>
<dbReference type="AlphaFoldDB" id="A0A3D9IX48"/>
<organism evidence="2 3">
    <name type="scientific">Cohnella lupini</name>
    <dbReference type="NCBI Taxonomy" id="1294267"/>
    <lineage>
        <taxon>Bacteria</taxon>
        <taxon>Bacillati</taxon>
        <taxon>Bacillota</taxon>
        <taxon>Bacilli</taxon>
        <taxon>Bacillales</taxon>
        <taxon>Paenibacillaceae</taxon>
        <taxon>Cohnella</taxon>
    </lineage>
</organism>
<gene>
    <name evidence="2" type="ORF">DFP95_101790</name>
</gene>
<dbReference type="InterPro" id="IPR052913">
    <property type="entry name" value="Glycopeptide_resist_protein"/>
</dbReference>
<dbReference type="Pfam" id="PF12229">
    <property type="entry name" value="PG_binding_4"/>
    <property type="match status" value="1"/>
</dbReference>
<dbReference type="InterPro" id="IPR022029">
    <property type="entry name" value="YoaR-like_PG-bd"/>
</dbReference>
<name>A0A3D9IX48_9BACL</name>
<accession>A0A3D9IX48</accession>
<dbReference type="PANTHER" id="PTHR35788:SF1">
    <property type="entry name" value="EXPORTED PROTEIN"/>
    <property type="match status" value="1"/>
</dbReference>
<proteinExistence type="predicted"/>
<sequence>MGFHWIFGLLMVLQQHELPDRLNITREGNPIMNVSRSEIQFPIAGLPIIDENKLDKLLDRVAKQTYQAPVNASLDGSGRIVPERFGYRLDSKAFAKKFYGDSGESPSSDLEAIMKPIYPKVDSELLATVREKMIGQYTTYFNSNNKNRSHNILLAARAINNQFVFPGETFSFNQTVGIRSADRGYLRAKIIVRGEVAEGIGGGICQISSTLFNAVDRAGLKIVQRYSHSRSVPYVPPGRDATVSWYGPDFAFQNSYNQPVLIRANVSGGQTTIYIYSSESVNVKGREVPGASKQLPREIDAERNVNGGGM</sequence>
<keyword evidence="3" id="KW-1185">Reference proteome</keyword>
<reference evidence="2 3" key="1">
    <citation type="submission" date="2018-07" db="EMBL/GenBank/DDBJ databases">
        <title>Genomic Encyclopedia of Type Strains, Phase III (KMG-III): the genomes of soil and plant-associated and newly described type strains.</title>
        <authorList>
            <person name="Whitman W."/>
        </authorList>
    </citation>
    <scope>NUCLEOTIDE SEQUENCE [LARGE SCALE GENOMIC DNA]</scope>
    <source>
        <strain evidence="2 3">CECT 8236</strain>
    </source>
</reference>
<evidence type="ECO:0000259" key="1">
    <source>
        <dbReference type="Pfam" id="PF12229"/>
    </source>
</evidence>
<dbReference type="OrthoDB" id="9813301at2"/>
<dbReference type="InterPro" id="IPR007391">
    <property type="entry name" value="Vancomycin_resist_VanW"/>
</dbReference>
<feature type="domain" description="YoaR-like putative peptidoglycan binding" evidence="1">
    <location>
        <begin position="43"/>
        <end position="99"/>
    </location>
</feature>